<keyword evidence="1" id="KW-1133">Transmembrane helix</keyword>
<sequence length="149" mass="16142">MTQKATISRFTLAFVAGFISVLVFHQGMLALLHAISFVPRAPYSTVPTQPLGVPQILSSAFWGGIWGLVWATIAPRFRQDKNYWLAALLFGAIAPTLVAWFIVAPLKGQAIAGGWKLLGIVTALLVNGAWGVGTAGLLRFFSRNQVFSR</sequence>
<dbReference type="Proteomes" id="UP000632766">
    <property type="component" value="Unassembled WGS sequence"/>
</dbReference>
<comment type="caution">
    <text evidence="2">The sequence shown here is derived from an EMBL/GenBank/DDBJ whole genome shotgun (WGS) entry which is preliminary data.</text>
</comment>
<feature type="transmembrane region" description="Helical" evidence="1">
    <location>
        <begin position="83"/>
        <end position="103"/>
    </location>
</feature>
<dbReference type="AlphaFoldDB" id="A0A8J7HR59"/>
<keyword evidence="1" id="KW-0472">Membrane</keyword>
<evidence type="ECO:0008006" key="4">
    <source>
        <dbReference type="Google" id="ProtNLM"/>
    </source>
</evidence>
<feature type="transmembrane region" description="Helical" evidence="1">
    <location>
        <begin position="115"/>
        <end position="141"/>
    </location>
</feature>
<keyword evidence="3" id="KW-1185">Reference proteome</keyword>
<gene>
    <name evidence="2" type="ORF">I8748_20285</name>
</gene>
<protein>
    <recommendedName>
        <fullName evidence="4">Transmembrane protein</fullName>
    </recommendedName>
</protein>
<evidence type="ECO:0000256" key="1">
    <source>
        <dbReference type="SAM" id="Phobius"/>
    </source>
</evidence>
<dbReference type="EMBL" id="JAECZC010000044">
    <property type="protein sequence ID" value="MBH8564493.1"/>
    <property type="molecule type" value="Genomic_DNA"/>
</dbReference>
<organism evidence="2 3">
    <name type="scientific">Amazonocrinis nigriterrae CENA67</name>
    <dbReference type="NCBI Taxonomy" id="2794033"/>
    <lineage>
        <taxon>Bacteria</taxon>
        <taxon>Bacillati</taxon>
        <taxon>Cyanobacteriota</taxon>
        <taxon>Cyanophyceae</taxon>
        <taxon>Nostocales</taxon>
        <taxon>Nostocaceae</taxon>
        <taxon>Amazonocrinis</taxon>
        <taxon>Amazonocrinis nigriterrae</taxon>
    </lineage>
</organism>
<feature type="transmembrane region" description="Helical" evidence="1">
    <location>
        <begin position="12"/>
        <end position="32"/>
    </location>
</feature>
<name>A0A8J7HR59_9NOST</name>
<evidence type="ECO:0000313" key="3">
    <source>
        <dbReference type="Proteomes" id="UP000632766"/>
    </source>
</evidence>
<accession>A0A8J7HR59</accession>
<feature type="transmembrane region" description="Helical" evidence="1">
    <location>
        <begin position="52"/>
        <end position="71"/>
    </location>
</feature>
<dbReference type="RefSeq" id="WP_198126333.1">
    <property type="nucleotide sequence ID" value="NZ_JAECZC010000044.1"/>
</dbReference>
<evidence type="ECO:0000313" key="2">
    <source>
        <dbReference type="EMBL" id="MBH8564493.1"/>
    </source>
</evidence>
<proteinExistence type="predicted"/>
<reference evidence="2 3" key="1">
    <citation type="journal article" date="2021" name="Int. J. Syst. Evol. Microbiol.">
        <title>Amazonocrinis nigriterrae gen. nov., sp. nov., Atlanticothrix silvestris gen. nov., sp. nov. and Dendronalium phyllosphericum gen. nov., sp. nov., nostocacean cyanobacteria from Brazilian environments.</title>
        <authorList>
            <person name="Alvarenga D.O."/>
            <person name="Andreote A.P.D."/>
            <person name="Branco L.H.Z."/>
            <person name="Delbaje E."/>
            <person name="Cruz R.B."/>
            <person name="Varani A.M."/>
            <person name="Fiore M.F."/>
        </authorList>
    </citation>
    <scope>NUCLEOTIDE SEQUENCE [LARGE SCALE GENOMIC DNA]</scope>
    <source>
        <strain evidence="2 3">CENA67</strain>
    </source>
</reference>
<keyword evidence="1" id="KW-0812">Transmembrane</keyword>